<feature type="transmembrane region" description="Helical" evidence="13">
    <location>
        <begin position="26"/>
        <end position="46"/>
    </location>
</feature>
<dbReference type="Proteomes" id="UP000664859">
    <property type="component" value="Unassembled WGS sequence"/>
</dbReference>
<feature type="transmembrane region" description="Helical" evidence="13">
    <location>
        <begin position="138"/>
        <end position="160"/>
    </location>
</feature>
<dbReference type="GO" id="GO:0005886">
    <property type="term" value="C:plasma membrane"/>
    <property type="evidence" value="ECO:0007669"/>
    <property type="project" value="UniProtKB-SubCell"/>
</dbReference>
<evidence type="ECO:0000256" key="7">
    <source>
        <dbReference type="ARBA" id="ARBA00022989"/>
    </source>
</evidence>
<comment type="subcellular location">
    <subcellularLocation>
        <location evidence="1">Cell membrane</location>
        <topology evidence="1">Multi-pass membrane protein</topology>
    </subcellularLocation>
</comment>
<feature type="non-terminal residue" evidence="14">
    <location>
        <position position="1"/>
    </location>
</feature>
<dbReference type="GO" id="GO:0006814">
    <property type="term" value="P:sodium ion transport"/>
    <property type="evidence" value="ECO:0007669"/>
    <property type="project" value="UniProtKB-KW"/>
</dbReference>
<name>A0A836C7Y9_9STRA</name>
<evidence type="ECO:0000256" key="9">
    <source>
        <dbReference type="ARBA" id="ARBA00023065"/>
    </source>
</evidence>
<evidence type="ECO:0000256" key="1">
    <source>
        <dbReference type="ARBA" id="ARBA00004651"/>
    </source>
</evidence>
<dbReference type="InterPro" id="IPR050277">
    <property type="entry name" value="Sodium:Solute_Symporter"/>
</dbReference>
<feature type="transmembrane region" description="Helical" evidence="13">
    <location>
        <begin position="180"/>
        <end position="203"/>
    </location>
</feature>
<keyword evidence="10 13" id="KW-0472">Membrane</keyword>
<dbReference type="PANTHER" id="PTHR48086">
    <property type="entry name" value="SODIUM/PROLINE SYMPORTER-RELATED"/>
    <property type="match status" value="1"/>
</dbReference>
<sequence>DSCCQEQACNIPCPAEWSPAAPLNTVYGTSNVVAIVIYCIIGLVFLWRVRGKVEKYFVAGRSLNLFVATLALAGQSIDSNATLGNADLAYKYAWFDGAVLVLGLGLSLLLNALLVARHVNKACCLTMPDFYARSYGKLFEVLVSLVLCTSFIALLAGNLVGFGRILTFCFESLGKTGGVFLAAALCASYTIGGGLMSVIGAGVW</sequence>
<evidence type="ECO:0000256" key="6">
    <source>
        <dbReference type="ARBA" id="ARBA00022847"/>
    </source>
</evidence>
<evidence type="ECO:0000256" key="11">
    <source>
        <dbReference type="ARBA" id="ARBA00023201"/>
    </source>
</evidence>
<reference evidence="14" key="1">
    <citation type="submission" date="2021-02" db="EMBL/GenBank/DDBJ databases">
        <title>First Annotated Genome of the Yellow-green Alga Tribonema minus.</title>
        <authorList>
            <person name="Mahan K.M."/>
        </authorList>
    </citation>
    <scope>NUCLEOTIDE SEQUENCE</scope>
    <source>
        <strain evidence="14">UTEX B ZZ1240</strain>
    </source>
</reference>
<protein>
    <submittedName>
        <fullName evidence="14">Solute:Sodium symporter family</fullName>
    </submittedName>
</protein>
<keyword evidence="4" id="KW-1003">Cell membrane</keyword>
<feature type="transmembrane region" description="Helical" evidence="13">
    <location>
        <begin position="97"/>
        <end position="117"/>
    </location>
</feature>
<keyword evidence="7 13" id="KW-1133">Transmembrane helix</keyword>
<evidence type="ECO:0000313" key="14">
    <source>
        <dbReference type="EMBL" id="KAG5175437.1"/>
    </source>
</evidence>
<gene>
    <name evidence="14" type="ORF">JKP88DRAFT_338410</name>
</gene>
<dbReference type="OrthoDB" id="546820at2759"/>
<evidence type="ECO:0000256" key="12">
    <source>
        <dbReference type="RuleBase" id="RU362091"/>
    </source>
</evidence>
<dbReference type="EMBL" id="JAFCMP010000549">
    <property type="protein sequence ID" value="KAG5175437.1"/>
    <property type="molecule type" value="Genomic_DNA"/>
</dbReference>
<evidence type="ECO:0000256" key="10">
    <source>
        <dbReference type="ARBA" id="ARBA00023136"/>
    </source>
</evidence>
<comment type="caution">
    <text evidence="14">The sequence shown here is derived from an EMBL/GenBank/DDBJ whole genome shotgun (WGS) entry which is preliminary data.</text>
</comment>
<organism evidence="14 15">
    <name type="scientific">Tribonema minus</name>
    <dbReference type="NCBI Taxonomy" id="303371"/>
    <lineage>
        <taxon>Eukaryota</taxon>
        <taxon>Sar</taxon>
        <taxon>Stramenopiles</taxon>
        <taxon>Ochrophyta</taxon>
        <taxon>PX clade</taxon>
        <taxon>Xanthophyceae</taxon>
        <taxon>Tribonematales</taxon>
        <taxon>Tribonemataceae</taxon>
        <taxon>Tribonema</taxon>
    </lineage>
</organism>
<keyword evidence="9" id="KW-0406">Ion transport</keyword>
<keyword evidence="3" id="KW-0813">Transport</keyword>
<feature type="transmembrane region" description="Helical" evidence="13">
    <location>
        <begin position="58"/>
        <end position="77"/>
    </location>
</feature>
<dbReference type="PROSITE" id="PS50283">
    <property type="entry name" value="NA_SOLUT_SYMP_3"/>
    <property type="match status" value="1"/>
</dbReference>
<dbReference type="InterPro" id="IPR001734">
    <property type="entry name" value="Na/solute_symporter"/>
</dbReference>
<keyword evidence="5 13" id="KW-0812">Transmembrane</keyword>
<evidence type="ECO:0000256" key="4">
    <source>
        <dbReference type="ARBA" id="ARBA00022475"/>
    </source>
</evidence>
<proteinExistence type="inferred from homology"/>
<keyword evidence="15" id="KW-1185">Reference proteome</keyword>
<keyword evidence="11" id="KW-0739">Sodium transport</keyword>
<accession>A0A836C7Y9</accession>
<evidence type="ECO:0000256" key="13">
    <source>
        <dbReference type="SAM" id="Phobius"/>
    </source>
</evidence>
<evidence type="ECO:0000256" key="5">
    <source>
        <dbReference type="ARBA" id="ARBA00022692"/>
    </source>
</evidence>
<feature type="non-terminal residue" evidence="14">
    <location>
        <position position="204"/>
    </location>
</feature>
<dbReference type="PANTHER" id="PTHR48086:SF3">
    <property type="entry name" value="SODIUM_PROLINE SYMPORTER"/>
    <property type="match status" value="1"/>
</dbReference>
<evidence type="ECO:0000256" key="8">
    <source>
        <dbReference type="ARBA" id="ARBA00023053"/>
    </source>
</evidence>
<keyword evidence="8" id="KW-0915">Sodium</keyword>
<evidence type="ECO:0000256" key="2">
    <source>
        <dbReference type="ARBA" id="ARBA00006434"/>
    </source>
</evidence>
<keyword evidence="6" id="KW-0769">Symport</keyword>
<comment type="similarity">
    <text evidence="2 12">Belongs to the sodium:solute symporter (SSF) (TC 2.A.21) family.</text>
</comment>
<dbReference type="AlphaFoldDB" id="A0A836C7Y9"/>
<dbReference type="GO" id="GO:0015293">
    <property type="term" value="F:symporter activity"/>
    <property type="evidence" value="ECO:0007669"/>
    <property type="project" value="UniProtKB-KW"/>
</dbReference>
<dbReference type="InterPro" id="IPR038377">
    <property type="entry name" value="Na/Glc_symporter_sf"/>
</dbReference>
<dbReference type="Gene3D" id="1.20.1730.10">
    <property type="entry name" value="Sodium/glucose cotransporter"/>
    <property type="match status" value="1"/>
</dbReference>
<dbReference type="Pfam" id="PF00474">
    <property type="entry name" value="SSF"/>
    <property type="match status" value="1"/>
</dbReference>
<evidence type="ECO:0000313" key="15">
    <source>
        <dbReference type="Proteomes" id="UP000664859"/>
    </source>
</evidence>
<evidence type="ECO:0000256" key="3">
    <source>
        <dbReference type="ARBA" id="ARBA00022448"/>
    </source>
</evidence>